<comment type="caution">
    <text evidence="2">The sequence shown here is derived from an EMBL/GenBank/DDBJ whole genome shotgun (WGS) entry which is preliminary data.</text>
</comment>
<evidence type="ECO:0000313" key="2">
    <source>
        <dbReference type="EMBL" id="MQX15716.1"/>
    </source>
</evidence>
<gene>
    <name evidence="2" type="ORF">GHK62_13365</name>
</gene>
<reference evidence="2 3" key="1">
    <citation type="journal article" date="2013" name="Genome Biol.">
        <title>Comparative genomics of the core and accessory genomes of 48 Sinorhizobium strains comprising five genospecies.</title>
        <authorList>
            <person name="Sugawara M."/>
            <person name="Epstein B."/>
            <person name="Badgley B.D."/>
            <person name="Unno T."/>
            <person name="Xu L."/>
            <person name="Reese J."/>
            <person name="Gyaneshwar P."/>
            <person name="Denny R."/>
            <person name="Mudge J."/>
            <person name="Bharti A.K."/>
            <person name="Farmer A.D."/>
            <person name="May G.D."/>
            <person name="Woodward J.E."/>
            <person name="Medigue C."/>
            <person name="Vallenet D."/>
            <person name="Lajus A."/>
            <person name="Rouy Z."/>
            <person name="Martinez-Vaz B."/>
            <person name="Tiffin P."/>
            <person name="Young N.D."/>
            <person name="Sadowsky M.J."/>
        </authorList>
    </citation>
    <scope>NUCLEOTIDE SEQUENCE [LARGE SCALE GENOMIC DNA]</scope>
    <source>
        <strain evidence="2 3">USDA4894</strain>
    </source>
</reference>
<sequence length="71" mass="7811">MRNLAAEADCAELLSRMRSALIDEAAKYQNPLRDCVAKFNGEWRTHSGQFDVTSANPTETALRGGQLNSPD</sequence>
<keyword evidence="3" id="KW-1185">Reference proteome</keyword>
<dbReference type="Proteomes" id="UP000439983">
    <property type="component" value="Unassembled WGS sequence"/>
</dbReference>
<dbReference type="RefSeq" id="WP_153439674.1">
    <property type="nucleotide sequence ID" value="NZ_JACIGA010000002.1"/>
</dbReference>
<evidence type="ECO:0000256" key="1">
    <source>
        <dbReference type="SAM" id="MobiDB-lite"/>
    </source>
</evidence>
<name>A0A6N7LDK9_SINTE</name>
<accession>A0A6N7LDK9</accession>
<feature type="compositionally biased region" description="Polar residues" evidence="1">
    <location>
        <begin position="50"/>
        <end position="59"/>
    </location>
</feature>
<proteinExistence type="predicted"/>
<organism evidence="2 3">
    <name type="scientific">Sinorhizobium terangae</name>
    <dbReference type="NCBI Taxonomy" id="110322"/>
    <lineage>
        <taxon>Bacteria</taxon>
        <taxon>Pseudomonadati</taxon>
        <taxon>Pseudomonadota</taxon>
        <taxon>Alphaproteobacteria</taxon>
        <taxon>Hyphomicrobiales</taxon>
        <taxon>Rhizobiaceae</taxon>
        <taxon>Sinorhizobium/Ensifer group</taxon>
        <taxon>Sinorhizobium</taxon>
    </lineage>
</organism>
<dbReference type="AlphaFoldDB" id="A0A6N7LDK9"/>
<feature type="region of interest" description="Disordered" evidence="1">
    <location>
        <begin position="50"/>
        <end position="71"/>
    </location>
</feature>
<evidence type="ECO:0000313" key="3">
    <source>
        <dbReference type="Proteomes" id="UP000439983"/>
    </source>
</evidence>
<protein>
    <submittedName>
        <fullName evidence="2">Uncharacterized protein</fullName>
    </submittedName>
</protein>
<dbReference type="EMBL" id="WITC01000051">
    <property type="protein sequence ID" value="MQX15716.1"/>
    <property type="molecule type" value="Genomic_DNA"/>
</dbReference>